<dbReference type="InterPro" id="IPR058781">
    <property type="entry name" value="HH_AprE-like"/>
</dbReference>
<dbReference type="Proteomes" id="UP000199495">
    <property type="component" value="Unassembled WGS sequence"/>
</dbReference>
<dbReference type="Gene3D" id="2.40.30.170">
    <property type="match status" value="1"/>
</dbReference>
<name>A0A1G7S315_9HYPH</name>
<keyword evidence="14" id="KW-1185">Reference proteome</keyword>
<dbReference type="Gene3D" id="2.40.50.100">
    <property type="match status" value="1"/>
</dbReference>
<organism evidence="13 14">
    <name type="scientific">Pelagibacterium luteolum</name>
    <dbReference type="NCBI Taxonomy" id="440168"/>
    <lineage>
        <taxon>Bacteria</taxon>
        <taxon>Pseudomonadati</taxon>
        <taxon>Pseudomonadota</taxon>
        <taxon>Alphaproteobacteria</taxon>
        <taxon>Hyphomicrobiales</taxon>
        <taxon>Devosiaceae</taxon>
        <taxon>Pelagibacterium</taxon>
    </lineage>
</organism>
<feature type="coiled-coil region" evidence="10">
    <location>
        <begin position="164"/>
        <end position="198"/>
    </location>
</feature>
<dbReference type="GO" id="GO:0005886">
    <property type="term" value="C:plasma membrane"/>
    <property type="evidence" value="ECO:0007669"/>
    <property type="project" value="UniProtKB-SubCell"/>
</dbReference>
<evidence type="ECO:0000313" key="13">
    <source>
        <dbReference type="EMBL" id="SDG17362.1"/>
    </source>
</evidence>
<evidence type="ECO:0000256" key="6">
    <source>
        <dbReference type="ARBA" id="ARBA00022692"/>
    </source>
</evidence>
<dbReference type="Pfam" id="PF25994">
    <property type="entry name" value="HH_AprE"/>
    <property type="match status" value="1"/>
</dbReference>
<feature type="domain" description="AprE-like beta-barrel" evidence="12">
    <location>
        <begin position="328"/>
        <end position="417"/>
    </location>
</feature>
<dbReference type="EMBL" id="FNCS01000001">
    <property type="protein sequence ID" value="SDG17362.1"/>
    <property type="molecule type" value="Genomic_DNA"/>
</dbReference>
<keyword evidence="3 9" id="KW-0813">Transport</keyword>
<dbReference type="STRING" id="440168.SAMN04487974_101272"/>
<dbReference type="PANTHER" id="PTHR30386:SF17">
    <property type="entry name" value="ALKALINE PROTEASE SECRETION PROTEIN APRE"/>
    <property type="match status" value="1"/>
</dbReference>
<keyword evidence="6 9" id="KW-0812">Transmembrane</keyword>
<evidence type="ECO:0000256" key="10">
    <source>
        <dbReference type="SAM" id="Coils"/>
    </source>
</evidence>
<dbReference type="PANTHER" id="PTHR30386">
    <property type="entry name" value="MEMBRANE FUSION SUBUNIT OF EMRAB-TOLC MULTIDRUG EFFLUX PUMP"/>
    <property type="match status" value="1"/>
</dbReference>
<evidence type="ECO:0000256" key="1">
    <source>
        <dbReference type="ARBA" id="ARBA00004377"/>
    </source>
</evidence>
<evidence type="ECO:0000256" key="5">
    <source>
        <dbReference type="ARBA" id="ARBA00022519"/>
    </source>
</evidence>
<evidence type="ECO:0000256" key="7">
    <source>
        <dbReference type="ARBA" id="ARBA00022989"/>
    </source>
</evidence>
<protein>
    <recommendedName>
        <fullName evidence="9">Membrane fusion protein (MFP) family protein</fullName>
    </recommendedName>
</protein>
<dbReference type="NCBIfam" id="TIGR01843">
    <property type="entry name" value="type_I_hlyD"/>
    <property type="match status" value="1"/>
</dbReference>
<dbReference type="Pfam" id="PF26002">
    <property type="entry name" value="Beta-barrel_AprE"/>
    <property type="match status" value="1"/>
</dbReference>
<dbReference type="InterPro" id="IPR010129">
    <property type="entry name" value="T1SS_HlyD"/>
</dbReference>
<reference evidence="13 14" key="1">
    <citation type="submission" date="2016-10" db="EMBL/GenBank/DDBJ databases">
        <authorList>
            <person name="de Groot N.N."/>
        </authorList>
    </citation>
    <scope>NUCLEOTIDE SEQUENCE [LARGE SCALE GENOMIC DNA]</scope>
    <source>
        <strain evidence="13 14">CGMCC 1.10267</strain>
    </source>
</reference>
<dbReference type="OrthoDB" id="9810980at2"/>
<dbReference type="InterPro" id="IPR050739">
    <property type="entry name" value="MFP"/>
</dbReference>
<dbReference type="InterPro" id="IPR058982">
    <property type="entry name" value="Beta-barrel_AprE"/>
</dbReference>
<evidence type="ECO:0000256" key="2">
    <source>
        <dbReference type="ARBA" id="ARBA00009477"/>
    </source>
</evidence>
<evidence type="ECO:0000256" key="8">
    <source>
        <dbReference type="ARBA" id="ARBA00023136"/>
    </source>
</evidence>
<keyword evidence="10" id="KW-0175">Coiled coil</keyword>
<keyword evidence="5 9" id="KW-0997">Cell inner membrane</keyword>
<feature type="transmembrane region" description="Helical" evidence="9">
    <location>
        <begin position="21"/>
        <end position="40"/>
    </location>
</feature>
<gene>
    <name evidence="13" type="ORF">SAMN04487974_101272</name>
</gene>
<dbReference type="AlphaFoldDB" id="A0A1G7S315"/>
<evidence type="ECO:0000256" key="4">
    <source>
        <dbReference type="ARBA" id="ARBA00022475"/>
    </source>
</evidence>
<accession>A0A1G7S315</accession>
<evidence type="ECO:0000313" key="14">
    <source>
        <dbReference type="Proteomes" id="UP000199495"/>
    </source>
</evidence>
<dbReference type="RefSeq" id="WP_090590136.1">
    <property type="nucleotide sequence ID" value="NZ_FNCS01000001.1"/>
</dbReference>
<comment type="similarity">
    <text evidence="2 9">Belongs to the membrane fusion protein (MFP) (TC 8.A.1) family.</text>
</comment>
<dbReference type="GO" id="GO:0015031">
    <property type="term" value="P:protein transport"/>
    <property type="evidence" value="ECO:0007669"/>
    <property type="project" value="InterPro"/>
</dbReference>
<evidence type="ECO:0000256" key="9">
    <source>
        <dbReference type="RuleBase" id="RU365093"/>
    </source>
</evidence>
<evidence type="ECO:0000259" key="12">
    <source>
        <dbReference type="Pfam" id="PF26002"/>
    </source>
</evidence>
<evidence type="ECO:0000256" key="3">
    <source>
        <dbReference type="ARBA" id="ARBA00022448"/>
    </source>
</evidence>
<comment type="subcellular location">
    <subcellularLocation>
        <location evidence="1 9">Cell inner membrane</location>
        <topology evidence="1 9">Single-pass membrane protein</topology>
    </subcellularLocation>
</comment>
<proteinExistence type="inferred from homology"/>
<sequence length="441" mass="47508">MSTIAAGQRVFASEKSLKRHSVLGFVLGVLLFSAMGYWAYSTEISGAVSARGNVVVDSFAKQIQHQEGGIVRQILVRDGDLVEAGELLAVLDDTAVRSQISALRFQISQFAVREARLVAEINGDDTFAVPDGLGAYATQDDISELTGLEGQVLAVTRGTSEAYVAQLGEQITQLSRQIEGLETQLSAIGRQIALFEDEIATTRQLVDGRLIEASRLNTMERQLAQAEGEEGRIIAAIAEANAAIAERNLQIAQVDQDHLSRALEQLQEVRSGLSEATQQEIAAVDRASRLELRAPQRGVVHQSSVHTVGGVLGAGATAMLIVPVGEDLYLDVRLAPTDIDKVSVGQPVSVRITGYNQRMAPELEAQIMTIAPDLTVDQVTGNPFYSARIALTSDQLAAMPDSIQLIAGMPVEAFIKTADRTVLSYLVQPITDQLAYAMREE</sequence>
<keyword evidence="7 9" id="KW-1133">Transmembrane helix</keyword>
<keyword evidence="4 9" id="KW-1003">Cell membrane</keyword>
<evidence type="ECO:0000259" key="11">
    <source>
        <dbReference type="Pfam" id="PF25994"/>
    </source>
</evidence>
<feature type="domain" description="AprE-like long alpha-helical hairpin" evidence="11">
    <location>
        <begin position="96"/>
        <end position="286"/>
    </location>
</feature>
<keyword evidence="8 9" id="KW-0472">Membrane</keyword>
<feature type="coiled-coil region" evidence="10">
    <location>
        <begin position="235"/>
        <end position="279"/>
    </location>
</feature>
<dbReference type="PRINTS" id="PR01490">
    <property type="entry name" value="RTXTOXIND"/>
</dbReference>